<sequence>MKRLNFLKIFFTLFFALPFIRLFKKNERYRAAFNDSLTYGPDSGTGFSLKTMGRSPMEAVRDASKLVEEYFNNLNTTVQTTASAELATTHYIIGDDGKYCFLKMRIEEALARRGYKL</sequence>
<keyword evidence="1" id="KW-0812">Transmembrane</keyword>
<keyword evidence="1" id="KW-1133">Transmembrane helix</keyword>
<evidence type="ECO:0000256" key="1">
    <source>
        <dbReference type="SAM" id="Phobius"/>
    </source>
</evidence>
<dbReference type="EMBL" id="LAZR01002704">
    <property type="protein sequence ID" value="KKN26647.1"/>
    <property type="molecule type" value="Genomic_DNA"/>
</dbReference>
<name>A0A0F9PPU1_9ZZZZ</name>
<accession>A0A0F9PPU1</accession>
<protein>
    <submittedName>
        <fullName evidence="2">Uncharacterized protein</fullName>
    </submittedName>
</protein>
<proteinExistence type="predicted"/>
<organism evidence="2">
    <name type="scientific">marine sediment metagenome</name>
    <dbReference type="NCBI Taxonomy" id="412755"/>
    <lineage>
        <taxon>unclassified sequences</taxon>
        <taxon>metagenomes</taxon>
        <taxon>ecological metagenomes</taxon>
    </lineage>
</organism>
<dbReference type="AlphaFoldDB" id="A0A0F9PPU1"/>
<gene>
    <name evidence="2" type="ORF">LCGC14_0872760</name>
</gene>
<evidence type="ECO:0000313" key="2">
    <source>
        <dbReference type="EMBL" id="KKN26647.1"/>
    </source>
</evidence>
<comment type="caution">
    <text evidence="2">The sequence shown here is derived from an EMBL/GenBank/DDBJ whole genome shotgun (WGS) entry which is preliminary data.</text>
</comment>
<reference evidence="2" key="1">
    <citation type="journal article" date="2015" name="Nature">
        <title>Complex archaea that bridge the gap between prokaryotes and eukaryotes.</title>
        <authorList>
            <person name="Spang A."/>
            <person name="Saw J.H."/>
            <person name="Jorgensen S.L."/>
            <person name="Zaremba-Niedzwiedzka K."/>
            <person name="Martijn J."/>
            <person name="Lind A.E."/>
            <person name="van Eijk R."/>
            <person name="Schleper C."/>
            <person name="Guy L."/>
            <person name="Ettema T.J."/>
        </authorList>
    </citation>
    <scope>NUCLEOTIDE SEQUENCE</scope>
</reference>
<feature type="transmembrane region" description="Helical" evidence="1">
    <location>
        <begin position="6"/>
        <end position="23"/>
    </location>
</feature>
<keyword evidence="1" id="KW-0472">Membrane</keyword>